<evidence type="ECO:0000313" key="4">
    <source>
        <dbReference type="Proteomes" id="UP000292052"/>
    </source>
</evidence>
<proteinExistence type="predicted"/>
<dbReference type="EMBL" id="QDEB01002885">
    <property type="protein sequence ID" value="RZC42995.1"/>
    <property type="molecule type" value="Genomic_DNA"/>
</dbReference>
<keyword evidence="4" id="KW-1185">Reference proteome</keyword>
<dbReference type="InterPro" id="IPR002048">
    <property type="entry name" value="EF_hand_dom"/>
</dbReference>
<dbReference type="Gene3D" id="1.10.238.10">
    <property type="entry name" value="EF-hand"/>
    <property type="match status" value="1"/>
</dbReference>
<accession>A0A482WDA2</accession>
<evidence type="ECO:0000313" key="3">
    <source>
        <dbReference type="EMBL" id="RZC42995.1"/>
    </source>
</evidence>
<dbReference type="InterPro" id="IPR011992">
    <property type="entry name" value="EF-hand-dom_pair"/>
</dbReference>
<comment type="caution">
    <text evidence="3">The sequence shown here is derived from an EMBL/GenBank/DDBJ whole genome shotgun (WGS) entry which is preliminary data.</text>
</comment>
<reference evidence="3 4" key="1">
    <citation type="submission" date="2017-03" db="EMBL/GenBank/DDBJ databases">
        <title>Genome of the blue death feigning beetle - Asbolus verrucosus.</title>
        <authorList>
            <person name="Rider S.D."/>
        </authorList>
    </citation>
    <scope>NUCLEOTIDE SEQUENCE [LARGE SCALE GENOMIC DNA]</scope>
    <source>
        <strain evidence="3">Butters</strain>
        <tissue evidence="3">Head and leg muscle</tissue>
    </source>
</reference>
<dbReference type="PROSITE" id="PS50222">
    <property type="entry name" value="EF_HAND_2"/>
    <property type="match status" value="1"/>
</dbReference>
<evidence type="ECO:0000259" key="2">
    <source>
        <dbReference type="PROSITE" id="PS50222"/>
    </source>
</evidence>
<sequence length="35" mass="3932">MDRNKDGKLSLEEFIEGAKSDPSIVRLLQCDPQAQ</sequence>
<organism evidence="3 4">
    <name type="scientific">Asbolus verrucosus</name>
    <name type="common">Desert ironclad beetle</name>
    <dbReference type="NCBI Taxonomy" id="1661398"/>
    <lineage>
        <taxon>Eukaryota</taxon>
        <taxon>Metazoa</taxon>
        <taxon>Ecdysozoa</taxon>
        <taxon>Arthropoda</taxon>
        <taxon>Hexapoda</taxon>
        <taxon>Insecta</taxon>
        <taxon>Pterygota</taxon>
        <taxon>Neoptera</taxon>
        <taxon>Endopterygota</taxon>
        <taxon>Coleoptera</taxon>
        <taxon>Polyphaga</taxon>
        <taxon>Cucujiformia</taxon>
        <taxon>Tenebrionidae</taxon>
        <taxon>Pimeliinae</taxon>
        <taxon>Asbolus</taxon>
    </lineage>
</organism>
<dbReference type="PROSITE" id="PS00018">
    <property type="entry name" value="EF_HAND_1"/>
    <property type="match status" value="1"/>
</dbReference>
<dbReference type="SUPFAM" id="SSF47473">
    <property type="entry name" value="EF-hand"/>
    <property type="match status" value="1"/>
</dbReference>
<evidence type="ECO:0000256" key="1">
    <source>
        <dbReference type="ARBA" id="ARBA00022837"/>
    </source>
</evidence>
<dbReference type="GO" id="GO:0005509">
    <property type="term" value="F:calcium ion binding"/>
    <property type="evidence" value="ECO:0007669"/>
    <property type="project" value="InterPro"/>
</dbReference>
<dbReference type="OrthoDB" id="191686at2759"/>
<gene>
    <name evidence="3" type="ORF">BDFB_007069</name>
</gene>
<dbReference type="AlphaFoldDB" id="A0A482WDA2"/>
<dbReference type="STRING" id="1661398.A0A482WDA2"/>
<name>A0A482WDA2_ASBVE</name>
<dbReference type="InterPro" id="IPR018247">
    <property type="entry name" value="EF_Hand_1_Ca_BS"/>
</dbReference>
<feature type="domain" description="EF-hand" evidence="2">
    <location>
        <begin position="1"/>
        <end position="24"/>
    </location>
</feature>
<dbReference type="Proteomes" id="UP000292052">
    <property type="component" value="Unassembled WGS sequence"/>
</dbReference>
<protein>
    <recommendedName>
        <fullName evidence="2">EF-hand domain-containing protein</fullName>
    </recommendedName>
</protein>
<keyword evidence="1" id="KW-0106">Calcium</keyword>